<keyword evidence="7 10" id="KW-1133">Transmembrane helix</keyword>
<evidence type="ECO:0000256" key="8">
    <source>
        <dbReference type="ARBA" id="ARBA00023136"/>
    </source>
</evidence>
<reference evidence="12 13" key="1">
    <citation type="journal article" date="2012" name="PLoS ONE">
        <title>The purine-utilizing bacterium Clostridium acidurici 9a: a genome-guided metabolic reconsideration.</title>
        <authorList>
            <person name="Hartwich K."/>
            <person name="Poehlein A."/>
            <person name="Daniel R."/>
        </authorList>
    </citation>
    <scope>NUCLEOTIDE SEQUENCE [LARGE SCALE GENOMIC DNA]</scope>
    <source>
        <strain evidence="13">ATCC 7906 / DSM 604 / BCRC 14475 / CIP 104303 / KCTC 5404 / NCIMB 10678 / 9a</strain>
    </source>
</reference>
<dbReference type="RefSeq" id="WP_014966935.1">
    <property type="nucleotide sequence ID" value="NC_018664.1"/>
</dbReference>
<dbReference type="FunFam" id="1.20.81.30:FF:000001">
    <property type="entry name" value="Type II secretion system protein F"/>
    <property type="match status" value="2"/>
</dbReference>
<dbReference type="PRINTS" id="PR00812">
    <property type="entry name" value="BCTERIALGSPF"/>
</dbReference>
<feature type="domain" description="Type II secretion system protein GspF" evidence="11">
    <location>
        <begin position="68"/>
        <end position="191"/>
    </location>
</feature>
<dbReference type="PANTHER" id="PTHR30012">
    <property type="entry name" value="GENERAL SECRETION PATHWAY PROTEIN"/>
    <property type="match status" value="1"/>
</dbReference>
<evidence type="ECO:0000313" key="13">
    <source>
        <dbReference type="Proteomes" id="UP000006094"/>
    </source>
</evidence>
<keyword evidence="5" id="KW-0997">Cell inner membrane</keyword>
<keyword evidence="13" id="KW-1185">Reference proteome</keyword>
<keyword evidence="8 10" id="KW-0472">Membrane</keyword>
<gene>
    <name evidence="12" type="primary">epsF</name>
    <name evidence="12" type="ordered locus">Curi_c07250</name>
</gene>
<dbReference type="HOGENOM" id="CLU_035032_2_1_9"/>
<comment type="similarity">
    <text evidence="2 9">Belongs to the GSP F family.</text>
</comment>
<dbReference type="GO" id="GO:0009306">
    <property type="term" value="P:protein secretion"/>
    <property type="evidence" value="ECO:0007669"/>
    <property type="project" value="InterPro"/>
</dbReference>
<dbReference type="PATRIC" id="fig|1128398.3.peg.770"/>
<feature type="transmembrane region" description="Helical" evidence="10">
    <location>
        <begin position="210"/>
        <end position="236"/>
    </location>
</feature>
<evidence type="ECO:0000256" key="2">
    <source>
        <dbReference type="ARBA" id="ARBA00005745"/>
    </source>
</evidence>
<dbReference type="eggNOG" id="COG1459">
    <property type="taxonomic scope" value="Bacteria"/>
</dbReference>
<dbReference type="Proteomes" id="UP000006094">
    <property type="component" value="Chromosome"/>
</dbReference>
<sequence>MPLYKYRAVTKTGRNIEGTYEAEDKSEMLNIIRQANNIPIEIEEVVKSKDVMELDIFNKVRIKDISIFCRQFYTMLNAGLTIVSCLEILKEQTESKALRKVTEELYEDVLIGITLTEAIKKHEKVFSELLTSMVEAGEVSGNLDEIMYRMAIHYEKENKINRKIKIAMIYPIILLVLSVIVIAIMLIFVVPTFMEMFKESGTELPVPTKILMLVSSFIGQNWYTIFFTIGIMMYLFTRYYKSSRGRYNVDNIKLKIPILGKSMQKIVTSRFSRTLATMIASGVPLLEAISILGRVVSNRAIQLQLEEVRDELRRGSNLSGSIKRIKEFPPMLTHMLEIGEESGTIDDILDKTANFYDMEVEAAVQTMTSLIEPVMIILMAVIIGGMVVSMILPMFEMVNTIN</sequence>
<feature type="transmembrane region" description="Helical" evidence="10">
    <location>
        <begin position="374"/>
        <end position="395"/>
    </location>
</feature>
<dbReference type="InterPro" id="IPR001992">
    <property type="entry name" value="T2SS_GspF/T4SS_PilC_CS"/>
</dbReference>
<dbReference type="EMBL" id="CP003326">
    <property type="protein sequence ID" value="AFS77798.1"/>
    <property type="molecule type" value="Genomic_DNA"/>
</dbReference>
<evidence type="ECO:0000256" key="10">
    <source>
        <dbReference type="SAM" id="Phobius"/>
    </source>
</evidence>
<dbReference type="InterPro" id="IPR018076">
    <property type="entry name" value="T2SS_GspF_dom"/>
</dbReference>
<dbReference type="InterPro" id="IPR003004">
    <property type="entry name" value="GspF/PilC"/>
</dbReference>
<evidence type="ECO:0000256" key="4">
    <source>
        <dbReference type="ARBA" id="ARBA00022475"/>
    </source>
</evidence>
<dbReference type="KEGG" id="cad:Curi_c07250"/>
<dbReference type="PROSITE" id="PS00874">
    <property type="entry name" value="T2SP_F"/>
    <property type="match status" value="1"/>
</dbReference>
<dbReference type="Pfam" id="PF00482">
    <property type="entry name" value="T2SSF"/>
    <property type="match status" value="2"/>
</dbReference>
<dbReference type="PANTHER" id="PTHR30012:SF0">
    <property type="entry name" value="TYPE II SECRETION SYSTEM PROTEIN F-RELATED"/>
    <property type="match status" value="1"/>
</dbReference>
<evidence type="ECO:0000256" key="5">
    <source>
        <dbReference type="ARBA" id="ARBA00022519"/>
    </source>
</evidence>
<dbReference type="Gene3D" id="1.20.81.30">
    <property type="entry name" value="Type II secretion system (T2SS), domain F"/>
    <property type="match status" value="2"/>
</dbReference>
<accession>K0AVC0</accession>
<protein>
    <submittedName>
        <fullName evidence="12">Type II secretion pathway protein F</fullName>
    </submittedName>
</protein>
<keyword evidence="4" id="KW-1003">Cell membrane</keyword>
<feature type="domain" description="Type II secretion system protein GspF" evidence="11">
    <location>
        <begin position="271"/>
        <end position="393"/>
    </location>
</feature>
<evidence type="ECO:0000256" key="1">
    <source>
        <dbReference type="ARBA" id="ARBA00004429"/>
    </source>
</evidence>
<comment type="subcellular location">
    <subcellularLocation>
        <location evidence="1">Cell inner membrane</location>
        <topology evidence="1">Multi-pass membrane protein</topology>
    </subcellularLocation>
    <subcellularLocation>
        <location evidence="9">Cell membrane</location>
        <topology evidence="9">Multi-pass membrane protein</topology>
    </subcellularLocation>
</comment>
<evidence type="ECO:0000256" key="9">
    <source>
        <dbReference type="RuleBase" id="RU003923"/>
    </source>
</evidence>
<keyword evidence="6 9" id="KW-0812">Transmembrane</keyword>
<evidence type="ECO:0000256" key="7">
    <source>
        <dbReference type="ARBA" id="ARBA00022989"/>
    </source>
</evidence>
<evidence type="ECO:0000259" key="11">
    <source>
        <dbReference type="Pfam" id="PF00482"/>
    </source>
</evidence>
<proteinExistence type="inferred from homology"/>
<dbReference type="STRING" id="1128398.Curi_c07250"/>
<evidence type="ECO:0000256" key="6">
    <source>
        <dbReference type="ARBA" id="ARBA00022692"/>
    </source>
</evidence>
<feature type="transmembrane region" description="Helical" evidence="10">
    <location>
        <begin position="166"/>
        <end position="190"/>
    </location>
</feature>
<keyword evidence="3 9" id="KW-0813">Transport</keyword>
<dbReference type="InterPro" id="IPR042094">
    <property type="entry name" value="T2SS_GspF_sf"/>
</dbReference>
<dbReference type="GO" id="GO:0005886">
    <property type="term" value="C:plasma membrane"/>
    <property type="evidence" value="ECO:0007669"/>
    <property type="project" value="UniProtKB-SubCell"/>
</dbReference>
<name>K0AVC0_GOTA9</name>
<dbReference type="AlphaFoldDB" id="K0AVC0"/>
<organism evidence="12 13">
    <name type="scientific">Gottschalkia acidurici (strain ATCC 7906 / DSM 604 / BCRC 14475 / CIP 104303 / KCTC 5404 / NCIMB 10678 / 9a)</name>
    <name type="common">Clostridium acidurici</name>
    <dbReference type="NCBI Taxonomy" id="1128398"/>
    <lineage>
        <taxon>Bacteria</taxon>
        <taxon>Bacillati</taxon>
        <taxon>Bacillota</taxon>
        <taxon>Tissierellia</taxon>
        <taxon>Tissierellales</taxon>
        <taxon>Gottschalkiaceae</taxon>
        <taxon>Gottschalkia</taxon>
    </lineage>
</organism>
<evidence type="ECO:0000256" key="3">
    <source>
        <dbReference type="ARBA" id="ARBA00022448"/>
    </source>
</evidence>
<evidence type="ECO:0000313" key="12">
    <source>
        <dbReference type="EMBL" id="AFS77798.1"/>
    </source>
</evidence>